<evidence type="ECO:0000259" key="12">
    <source>
        <dbReference type="PROSITE" id="PS52012"/>
    </source>
</evidence>
<dbReference type="Pfam" id="PF05730">
    <property type="entry name" value="CFEM"/>
    <property type="match status" value="1"/>
</dbReference>
<name>A0A139HC25_9PEZI</name>
<sequence length="180" mass="17624">MAALKCFAALLIPALAAALPQASTSDIPPCAYSAVLSGLQSTGCDLTDTACVCGKQDIVPSLTSSVVAACDGSVSDGDVAAFISEYCGTTSAATTSPAATTPASTTEAPASTTDMMSTTPTMATNATMTNGTNGTSSWTSPTPSATDGPIPSEGGASITGMSTLAFAVALGGMTWIFAEL</sequence>
<keyword evidence="9" id="KW-0479">Metal-binding</keyword>
<reference evidence="13 14" key="1">
    <citation type="submission" date="2015-07" db="EMBL/GenBank/DDBJ databases">
        <title>Comparative genomics of the Sigatoka disease complex on banana suggests a link between parallel evolutionary changes in Pseudocercospora fijiensis and Pseudocercospora eumusae and increased virulence on the banana host.</title>
        <authorList>
            <person name="Chang T.-C."/>
            <person name="Salvucci A."/>
            <person name="Crous P.W."/>
            <person name="Stergiopoulos I."/>
        </authorList>
    </citation>
    <scope>NUCLEOTIDE SEQUENCE [LARGE SCALE GENOMIC DNA]</scope>
    <source>
        <strain evidence="13 14">CBS 114824</strain>
    </source>
</reference>
<keyword evidence="9" id="KW-0349">Heme</keyword>
<feature type="signal peptide" evidence="11">
    <location>
        <begin position="1"/>
        <end position="18"/>
    </location>
</feature>
<dbReference type="EMBL" id="LFZN01000081">
    <property type="protein sequence ID" value="KXT00011.1"/>
    <property type="molecule type" value="Genomic_DNA"/>
</dbReference>
<keyword evidence="5" id="KW-0336">GPI-anchor</keyword>
<keyword evidence="5" id="KW-0472">Membrane</keyword>
<dbReference type="InterPro" id="IPR008427">
    <property type="entry name" value="Extracellular_membr_CFEM_dom"/>
</dbReference>
<comment type="caution">
    <text evidence="9">Lacks conserved residue(s) required for the propagation of feature annotation.</text>
</comment>
<dbReference type="Proteomes" id="UP000070133">
    <property type="component" value="Unassembled WGS sequence"/>
</dbReference>
<accession>A0A139HC25</accession>
<comment type="caution">
    <text evidence="13">The sequence shown here is derived from an EMBL/GenBank/DDBJ whole genome shotgun (WGS) entry which is preliminary data.</text>
</comment>
<dbReference type="GO" id="GO:0005576">
    <property type="term" value="C:extracellular region"/>
    <property type="evidence" value="ECO:0007669"/>
    <property type="project" value="UniProtKB-SubCell"/>
</dbReference>
<evidence type="ECO:0000256" key="7">
    <source>
        <dbReference type="ARBA" id="ARBA00023157"/>
    </source>
</evidence>
<feature type="compositionally biased region" description="Low complexity" evidence="10">
    <location>
        <begin position="128"/>
        <end position="146"/>
    </location>
</feature>
<protein>
    <recommendedName>
        <fullName evidence="12">CFEM domain-containing protein</fullName>
    </recommendedName>
</protein>
<dbReference type="AlphaFoldDB" id="A0A139HC25"/>
<dbReference type="GO" id="GO:0046872">
    <property type="term" value="F:metal ion binding"/>
    <property type="evidence" value="ECO:0007669"/>
    <property type="project" value="UniProtKB-UniRule"/>
</dbReference>
<keyword evidence="7 9" id="KW-1015">Disulfide bond</keyword>
<evidence type="ECO:0000256" key="2">
    <source>
        <dbReference type="ARBA" id="ARBA00004613"/>
    </source>
</evidence>
<proteinExistence type="inferred from homology"/>
<gene>
    <name evidence="13" type="ORF">AC578_4851</name>
</gene>
<feature type="chain" id="PRO_5007806584" description="CFEM domain-containing protein" evidence="11">
    <location>
        <begin position="19"/>
        <end position="180"/>
    </location>
</feature>
<evidence type="ECO:0000313" key="14">
    <source>
        <dbReference type="Proteomes" id="UP000070133"/>
    </source>
</evidence>
<keyword evidence="14" id="KW-1185">Reference proteome</keyword>
<keyword evidence="5" id="KW-0325">Glycoprotein</keyword>
<comment type="subcellular location">
    <subcellularLocation>
        <location evidence="1">Membrane</location>
        <topology evidence="1">Lipid-anchor</topology>
        <topology evidence="1">GPI-anchor</topology>
    </subcellularLocation>
    <subcellularLocation>
        <location evidence="2">Secreted</location>
    </subcellularLocation>
</comment>
<feature type="region of interest" description="Disordered" evidence="10">
    <location>
        <begin position="92"/>
        <end position="115"/>
    </location>
</feature>
<keyword evidence="4" id="KW-0964">Secreted</keyword>
<keyword evidence="8" id="KW-0449">Lipoprotein</keyword>
<dbReference type="STRING" id="321146.A0A139HC25"/>
<keyword evidence="9" id="KW-0408">Iron</keyword>
<feature type="binding site" description="axial binding residue" evidence="9">
    <location>
        <position position="48"/>
    </location>
    <ligand>
        <name>heme</name>
        <dbReference type="ChEBI" id="CHEBI:30413"/>
    </ligand>
    <ligandPart>
        <name>Fe</name>
        <dbReference type="ChEBI" id="CHEBI:18248"/>
    </ligandPart>
</feature>
<feature type="region of interest" description="Disordered" evidence="10">
    <location>
        <begin position="128"/>
        <end position="154"/>
    </location>
</feature>
<evidence type="ECO:0000313" key="13">
    <source>
        <dbReference type="EMBL" id="KXT00011.1"/>
    </source>
</evidence>
<evidence type="ECO:0000256" key="5">
    <source>
        <dbReference type="ARBA" id="ARBA00022622"/>
    </source>
</evidence>
<evidence type="ECO:0000256" key="9">
    <source>
        <dbReference type="PROSITE-ProRule" id="PRU01356"/>
    </source>
</evidence>
<dbReference type="PROSITE" id="PS52012">
    <property type="entry name" value="CFEM"/>
    <property type="match status" value="1"/>
</dbReference>
<organism evidence="13 14">
    <name type="scientific">Pseudocercospora eumusae</name>
    <dbReference type="NCBI Taxonomy" id="321146"/>
    <lineage>
        <taxon>Eukaryota</taxon>
        <taxon>Fungi</taxon>
        <taxon>Dikarya</taxon>
        <taxon>Ascomycota</taxon>
        <taxon>Pezizomycotina</taxon>
        <taxon>Dothideomycetes</taxon>
        <taxon>Dothideomycetidae</taxon>
        <taxon>Mycosphaerellales</taxon>
        <taxon>Mycosphaerellaceae</taxon>
        <taxon>Pseudocercospora</taxon>
    </lineage>
</organism>
<feature type="disulfide bond" evidence="9">
    <location>
        <begin position="44"/>
        <end position="51"/>
    </location>
</feature>
<evidence type="ECO:0000256" key="6">
    <source>
        <dbReference type="ARBA" id="ARBA00022729"/>
    </source>
</evidence>
<evidence type="ECO:0000256" key="3">
    <source>
        <dbReference type="ARBA" id="ARBA00010031"/>
    </source>
</evidence>
<feature type="domain" description="CFEM" evidence="12">
    <location>
        <begin position="2"/>
        <end position="111"/>
    </location>
</feature>
<feature type="disulfide bond" evidence="9">
    <location>
        <begin position="30"/>
        <end position="70"/>
    </location>
</feature>
<evidence type="ECO:0000256" key="4">
    <source>
        <dbReference type="ARBA" id="ARBA00022525"/>
    </source>
</evidence>
<evidence type="ECO:0000256" key="10">
    <source>
        <dbReference type="SAM" id="MobiDB-lite"/>
    </source>
</evidence>
<evidence type="ECO:0000256" key="11">
    <source>
        <dbReference type="SAM" id="SignalP"/>
    </source>
</evidence>
<dbReference type="OrthoDB" id="3065412at2759"/>
<evidence type="ECO:0000256" key="8">
    <source>
        <dbReference type="ARBA" id="ARBA00023288"/>
    </source>
</evidence>
<evidence type="ECO:0000256" key="1">
    <source>
        <dbReference type="ARBA" id="ARBA00004589"/>
    </source>
</evidence>
<dbReference type="GO" id="GO:0098552">
    <property type="term" value="C:side of membrane"/>
    <property type="evidence" value="ECO:0007669"/>
    <property type="project" value="UniProtKB-KW"/>
</dbReference>
<comment type="similarity">
    <text evidence="3">Belongs to the RBT5 family.</text>
</comment>
<keyword evidence="6 11" id="KW-0732">Signal</keyword>